<comment type="function">
    <text evidence="13">Required for the insertion and/or proper folding and/or complex formation of integral membrane proteins into the membrane. Involved in integration of membrane proteins that insert both dependently and independently of the Sec translocase complex, as well as at least some lipoproteins. Aids folding of multispanning membrane proteins.</text>
</comment>
<keyword evidence="4 13" id="KW-0813">Transport</keyword>
<evidence type="ECO:0000256" key="1">
    <source>
        <dbReference type="ARBA" id="ARBA00004429"/>
    </source>
</evidence>
<feature type="domain" description="Membrane insertase YidC/Oxa/ALB C-terminal" evidence="15">
    <location>
        <begin position="371"/>
        <end position="549"/>
    </location>
</feature>
<feature type="transmembrane region" description="Helical" evidence="13">
    <location>
        <begin position="434"/>
        <end position="457"/>
    </location>
</feature>
<dbReference type="HAMAP" id="MF_01810">
    <property type="entry name" value="YidC_type1"/>
    <property type="match status" value="1"/>
</dbReference>
<evidence type="ECO:0000256" key="14">
    <source>
        <dbReference type="SAM" id="MobiDB-lite"/>
    </source>
</evidence>
<keyword evidence="8 13" id="KW-1133">Transmembrane helix</keyword>
<keyword evidence="6 13" id="KW-0812">Transmembrane</keyword>
<evidence type="ECO:0000313" key="18">
    <source>
        <dbReference type="Proteomes" id="UP000199657"/>
    </source>
</evidence>
<dbReference type="PANTHER" id="PTHR12428:SF65">
    <property type="entry name" value="CYTOCHROME C OXIDASE ASSEMBLY PROTEIN COX18, MITOCHONDRIAL"/>
    <property type="match status" value="1"/>
</dbReference>
<keyword evidence="18" id="KW-1185">Reference proteome</keyword>
<dbReference type="NCBIfam" id="TIGR03593">
    <property type="entry name" value="yidC_nterm"/>
    <property type="match status" value="1"/>
</dbReference>
<keyword evidence="9 13" id="KW-0472">Membrane</keyword>
<dbReference type="CDD" id="cd19961">
    <property type="entry name" value="EcYidC-like_peri"/>
    <property type="match status" value="1"/>
</dbReference>
<feature type="transmembrane region" description="Helical" evidence="13">
    <location>
        <begin position="371"/>
        <end position="390"/>
    </location>
</feature>
<proteinExistence type="inferred from homology"/>
<comment type="subunit">
    <text evidence="13">Interacts with the Sec translocase complex via SecD. Specifically interacts with transmembrane segments of nascent integral membrane proteins during membrane integration.</text>
</comment>
<dbReference type="Gene3D" id="2.70.98.90">
    <property type="match status" value="1"/>
</dbReference>
<keyword evidence="10 13" id="KW-0143">Chaperone</keyword>
<feature type="domain" description="Membrane insertase YidC N-terminal" evidence="16">
    <location>
        <begin position="88"/>
        <end position="359"/>
    </location>
</feature>
<evidence type="ECO:0000256" key="2">
    <source>
        <dbReference type="ARBA" id="ARBA00010527"/>
    </source>
</evidence>
<name>A0A1H8UBC3_9GAMM</name>
<dbReference type="InterPro" id="IPR047196">
    <property type="entry name" value="YidC_ALB_C"/>
</dbReference>
<evidence type="ECO:0000256" key="8">
    <source>
        <dbReference type="ARBA" id="ARBA00022989"/>
    </source>
</evidence>
<feature type="compositionally biased region" description="Basic and acidic residues" evidence="14">
    <location>
        <begin position="80"/>
        <end position="89"/>
    </location>
</feature>
<evidence type="ECO:0000256" key="5">
    <source>
        <dbReference type="ARBA" id="ARBA00022475"/>
    </source>
</evidence>
<comment type="subcellular location">
    <subcellularLocation>
        <location evidence="1">Cell inner membrane</location>
        <topology evidence="1">Multi-pass membrane protein</topology>
    </subcellularLocation>
    <subcellularLocation>
        <location evidence="13">Cell membrane</location>
        <topology evidence="13">Multi-pass membrane protein</topology>
    </subcellularLocation>
</comment>
<dbReference type="EMBL" id="FOEG01000006">
    <property type="protein sequence ID" value="SEP00529.1"/>
    <property type="molecule type" value="Genomic_DNA"/>
</dbReference>
<reference evidence="17 18" key="1">
    <citation type="submission" date="2016-10" db="EMBL/GenBank/DDBJ databases">
        <authorList>
            <person name="de Groot N.N."/>
        </authorList>
    </citation>
    <scope>NUCLEOTIDE SEQUENCE [LARGE SCALE GENOMIC DNA]</scope>
    <source>
        <strain evidence="17 18">CGMCC 1.6291</strain>
    </source>
</reference>
<evidence type="ECO:0000259" key="15">
    <source>
        <dbReference type="Pfam" id="PF02096"/>
    </source>
</evidence>
<dbReference type="CDD" id="cd20070">
    <property type="entry name" value="5TM_YidC_Alb3"/>
    <property type="match status" value="1"/>
</dbReference>
<dbReference type="Proteomes" id="UP000199657">
    <property type="component" value="Unassembled WGS sequence"/>
</dbReference>
<dbReference type="InterPro" id="IPR019998">
    <property type="entry name" value="Membr_insert_YidC"/>
</dbReference>
<evidence type="ECO:0000313" key="17">
    <source>
        <dbReference type="EMBL" id="SEP00529.1"/>
    </source>
</evidence>
<evidence type="ECO:0000256" key="11">
    <source>
        <dbReference type="ARBA" id="ARBA00033245"/>
    </source>
</evidence>
<protein>
    <recommendedName>
        <fullName evidence="3 13">Membrane protein insertase YidC</fullName>
    </recommendedName>
    <alternativeName>
        <fullName evidence="12 13">Foldase YidC</fullName>
    </alternativeName>
    <alternativeName>
        <fullName evidence="11 13">Membrane integrase YidC</fullName>
    </alternativeName>
    <alternativeName>
        <fullName evidence="13">Membrane protein YidC</fullName>
    </alternativeName>
</protein>
<feature type="transmembrane region" description="Helical" evidence="13">
    <location>
        <begin position="510"/>
        <end position="535"/>
    </location>
</feature>
<organism evidence="17 18">
    <name type="scientific">Aquisalimonas asiatica</name>
    <dbReference type="NCBI Taxonomy" id="406100"/>
    <lineage>
        <taxon>Bacteria</taxon>
        <taxon>Pseudomonadati</taxon>
        <taxon>Pseudomonadota</taxon>
        <taxon>Gammaproteobacteria</taxon>
        <taxon>Chromatiales</taxon>
        <taxon>Ectothiorhodospiraceae</taxon>
        <taxon>Aquisalimonas</taxon>
    </lineage>
</organism>
<evidence type="ECO:0000256" key="3">
    <source>
        <dbReference type="ARBA" id="ARBA00015325"/>
    </source>
</evidence>
<dbReference type="GO" id="GO:0005886">
    <property type="term" value="C:plasma membrane"/>
    <property type="evidence" value="ECO:0007669"/>
    <property type="project" value="UniProtKB-SubCell"/>
</dbReference>
<dbReference type="NCBIfam" id="TIGR03592">
    <property type="entry name" value="yidC_oxa1_cterm"/>
    <property type="match status" value="1"/>
</dbReference>
<dbReference type="Pfam" id="PF14849">
    <property type="entry name" value="YidC_periplas"/>
    <property type="match status" value="1"/>
</dbReference>
<sequence length="557" mass="63409">MDTQRILQFFALGLVLVLIWTAWQEDYGAGVPEETVTEEEAEAPADAPAEPADPESPADEAPEDQPSAQDDATPATASGERLERGDTVRVRTDKLDVELSTRGGDIRQVDLLQHFKTIDGEEPLRLMSDRLDELFIAQIGLLPREGDGPGPRSEFSVESTEFELGEDEDTLEVPMVWENEDGVRVTRRYIFSRDSYVIDVRHEVENASDADWAPFQYAQLRSGEIDDGTSWFIYTYTGGVVHGEEERYDKISFSDMRSSDLSRDLTNGYAAMLQHYFVGAWIPPRDERHTYYTRSLDDNQYLLGLSSPRKTIEAGSSGTFEHKLWVGPKEQERLAEVAEGLDLTVDYGWLTIISKPLFIALSWIHGVVGNWGWAIVILTLGIKLVFYKLSETSYRSMARMRKLQPRMQQLKERYGDDRQALNQAMMKMYKEEKINPLGGCLPILVQIPVFIALYWVLLESVELRHAPFILWINDLSSPDPYFVLPLLMGASMLLQQKLNPAPLDPIQQKIMMALPVVFTVFFMFFPAGLVLYWVANNVLSIAQQWFITRRIERGESE</sequence>
<evidence type="ECO:0000256" key="13">
    <source>
        <dbReference type="HAMAP-Rule" id="MF_01810"/>
    </source>
</evidence>
<evidence type="ECO:0000259" key="16">
    <source>
        <dbReference type="Pfam" id="PF14849"/>
    </source>
</evidence>
<dbReference type="GO" id="GO:0032977">
    <property type="term" value="F:membrane insertase activity"/>
    <property type="evidence" value="ECO:0007669"/>
    <property type="project" value="InterPro"/>
</dbReference>
<comment type="similarity">
    <text evidence="2 13">Belongs to the OXA1/ALB3/YidC family. Type 1 subfamily.</text>
</comment>
<dbReference type="InterPro" id="IPR028053">
    <property type="entry name" value="Membr_insert_YidC_N"/>
</dbReference>
<dbReference type="GO" id="GO:0015031">
    <property type="term" value="P:protein transport"/>
    <property type="evidence" value="ECO:0007669"/>
    <property type="project" value="UniProtKB-KW"/>
</dbReference>
<evidence type="ECO:0000256" key="12">
    <source>
        <dbReference type="ARBA" id="ARBA00033342"/>
    </source>
</evidence>
<gene>
    <name evidence="13" type="primary">yidC</name>
    <name evidence="17" type="ORF">SAMN04488052_10667</name>
</gene>
<evidence type="ECO:0000256" key="4">
    <source>
        <dbReference type="ARBA" id="ARBA00022448"/>
    </source>
</evidence>
<dbReference type="InterPro" id="IPR038221">
    <property type="entry name" value="YidC_periplasmic_sf"/>
</dbReference>
<dbReference type="PANTHER" id="PTHR12428">
    <property type="entry name" value="OXA1"/>
    <property type="match status" value="1"/>
</dbReference>
<keyword evidence="5 13" id="KW-1003">Cell membrane</keyword>
<feature type="region of interest" description="Disordered" evidence="14">
    <location>
        <begin position="32"/>
        <end position="89"/>
    </location>
</feature>
<dbReference type="AlphaFoldDB" id="A0A1H8UBC3"/>
<keyword evidence="7 13" id="KW-0653">Protein transport</keyword>
<dbReference type="STRING" id="406100.SAMN04488052_10667"/>
<dbReference type="GO" id="GO:0051205">
    <property type="term" value="P:protein insertion into membrane"/>
    <property type="evidence" value="ECO:0007669"/>
    <property type="project" value="TreeGrafter"/>
</dbReference>
<dbReference type="NCBIfam" id="NF002352">
    <property type="entry name" value="PRK01318.1-3"/>
    <property type="match status" value="1"/>
</dbReference>
<dbReference type="PRINTS" id="PR01900">
    <property type="entry name" value="YIDCPROTEIN"/>
</dbReference>
<evidence type="ECO:0000256" key="9">
    <source>
        <dbReference type="ARBA" id="ARBA00023136"/>
    </source>
</evidence>
<dbReference type="PRINTS" id="PR00701">
    <property type="entry name" value="60KDINNERMP"/>
</dbReference>
<evidence type="ECO:0000256" key="10">
    <source>
        <dbReference type="ARBA" id="ARBA00023186"/>
    </source>
</evidence>
<dbReference type="InterPro" id="IPR028055">
    <property type="entry name" value="YidC/Oxa/ALB_C"/>
</dbReference>
<feature type="compositionally biased region" description="Acidic residues" evidence="14">
    <location>
        <begin position="52"/>
        <end position="63"/>
    </location>
</feature>
<accession>A0A1H8UBC3</accession>
<evidence type="ECO:0000256" key="6">
    <source>
        <dbReference type="ARBA" id="ARBA00022692"/>
    </source>
</evidence>
<evidence type="ECO:0000256" key="7">
    <source>
        <dbReference type="ARBA" id="ARBA00022927"/>
    </source>
</evidence>
<dbReference type="RefSeq" id="WP_091644770.1">
    <property type="nucleotide sequence ID" value="NZ_FOEG01000006.1"/>
</dbReference>
<dbReference type="OrthoDB" id="9780552at2"/>
<dbReference type="Pfam" id="PF02096">
    <property type="entry name" value="60KD_IMP"/>
    <property type="match status" value="1"/>
</dbReference>
<dbReference type="InterPro" id="IPR001708">
    <property type="entry name" value="YidC/ALB3/OXA1/COX18"/>
</dbReference>
<comment type="caution">
    <text evidence="13">Lacks conserved residue(s) required for the propagation of feature annotation.</text>
</comment>